<evidence type="ECO:0000313" key="1">
    <source>
        <dbReference type="EMBL" id="KAK3686359.1"/>
    </source>
</evidence>
<gene>
    <name evidence="1" type="ORF">LTR37_019902</name>
</gene>
<accession>A0ACC3ME22</accession>
<sequence>MKFSTSIAVAALAELAFCAPTRISKRQSSEGPVGYASLNGGTTGGQGGSETTVSDLDAFIEAVGADSAAIVYVSGTISGAGSVYVTSDKSILGLNSDSRLDGVGLYIKEANNVIVQNLAISNVLADNNDAIGIQESTNV</sequence>
<keyword evidence="2" id="KW-1185">Reference proteome</keyword>
<comment type="caution">
    <text evidence="1">The sequence shown here is derived from an EMBL/GenBank/DDBJ whole genome shotgun (WGS) entry which is preliminary data.</text>
</comment>
<protein>
    <submittedName>
        <fullName evidence="1">Uncharacterized protein</fullName>
    </submittedName>
</protein>
<proteinExistence type="predicted"/>
<dbReference type="Proteomes" id="UP001281147">
    <property type="component" value="Unassembled WGS sequence"/>
</dbReference>
<dbReference type="EMBL" id="JAUTXU010000324">
    <property type="protein sequence ID" value="KAK3686359.1"/>
    <property type="molecule type" value="Genomic_DNA"/>
</dbReference>
<organism evidence="1 2">
    <name type="scientific">Vermiconidia calcicola</name>
    <dbReference type="NCBI Taxonomy" id="1690605"/>
    <lineage>
        <taxon>Eukaryota</taxon>
        <taxon>Fungi</taxon>
        <taxon>Dikarya</taxon>
        <taxon>Ascomycota</taxon>
        <taxon>Pezizomycotina</taxon>
        <taxon>Dothideomycetes</taxon>
        <taxon>Dothideomycetidae</taxon>
        <taxon>Mycosphaerellales</taxon>
        <taxon>Extremaceae</taxon>
        <taxon>Vermiconidia</taxon>
    </lineage>
</organism>
<evidence type="ECO:0000313" key="2">
    <source>
        <dbReference type="Proteomes" id="UP001281147"/>
    </source>
</evidence>
<name>A0ACC3ME22_9PEZI</name>
<reference evidence="1" key="1">
    <citation type="submission" date="2023-07" db="EMBL/GenBank/DDBJ databases">
        <title>Black Yeasts Isolated from many extreme environments.</title>
        <authorList>
            <person name="Coleine C."/>
            <person name="Stajich J.E."/>
            <person name="Selbmann L."/>
        </authorList>
    </citation>
    <scope>NUCLEOTIDE SEQUENCE</scope>
    <source>
        <strain evidence="1">CCFEE 5714</strain>
    </source>
</reference>